<dbReference type="InterPro" id="IPR023298">
    <property type="entry name" value="ATPase_P-typ_TM_dom_sf"/>
</dbReference>
<dbReference type="SFLD" id="SFLDF00027">
    <property type="entry name" value="p-type_atpase"/>
    <property type="match status" value="1"/>
</dbReference>
<dbReference type="InterPro" id="IPR050510">
    <property type="entry name" value="Cation_transp_ATPase_P-type"/>
</dbReference>
<comment type="subcellular location">
    <subcellularLocation>
        <location evidence="1">Cell membrane</location>
        <topology evidence="1">Multi-pass membrane protein</topology>
    </subcellularLocation>
</comment>
<dbReference type="Pfam" id="PF00690">
    <property type="entry name" value="Cation_ATPase_N"/>
    <property type="match status" value="1"/>
</dbReference>
<evidence type="ECO:0000313" key="14">
    <source>
        <dbReference type="EMBL" id="AKM82413.1"/>
    </source>
</evidence>
<feature type="transmembrane region" description="Helical" evidence="12">
    <location>
        <begin position="859"/>
        <end position="878"/>
    </location>
</feature>
<evidence type="ECO:0000256" key="10">
    <source>
        <dbReference type="ARBA" id="ARBA00022989"/>
    </source>
</evidence>
<feature type="domain" description="Cation-transporting P-type ATPase N-terminal" evidence="13">
    <location>
        <begin position="4"/>
        <end position="77"/>
    </location>
</feature>
<dbReference type="Gene3D" id="1.20.1110.10">
    <property type="entry name" value="Calcium-transporting ATPase, transmembrane domain"/>
    <property type="match status" value="1"/>
</dbReference>
<feature type="transmembrane region" description="Helical" evidence="12">
    <location>
        <begin position="244"/>
        <end position="262"/>
    </location>
</feature>
<keyword evidence="8" id="KW-0460">Magnesium</keyword>
<dbReference type="SUPFAM" id="SSF56784">
    <property type="entry name" value="HAD-like"/>
    <property type="match status" value="1"/>
</dbReference>
<gene>
    <name evidence="14" type="ORF">UT28_C0001G0612</name>
</gene>
<dbReference type="PROSITE" id="PS00154">
    <property type="entry name" value="ATPASE_E1_E2"/>
    <property type="match status" value="1"/>
</dbReference>
<dbReference type="SUPFAM" id="SSF81660">
    <property type="entry name" value="Metal cation-transporting ATPase, ATP-binding domain N"/>
    <property type="match status" value="1"/>
</dbReference>
<evidence type="ECO:0000313" key="15">
    <source>
        <dbReference type="Proteomes" id="UP000035648"/>
    </source>
</evidence>
<evidence type="ECO:0000256" key="11">
    <source>
        <dbReference type="ARBA" id="ARBA00023136"/>
    </source>
</evidence>
<evidence type="ECO:0000256" key="2">
    <source>
        <dbReference type="ARBA" id="ARBA00005675"/>
    </source>
</evidence>
<dbReference type="Gene3D" id="2.70.150.10">
    <property type="entry name" value="Calcium-transporting ATPase, cytoplasmic transduction domain A"/>
    <property type="match status" value="1"/>
</dbReference>
<keyword evidence="9" id="KW-1278">Translocase</keyword>
<dbReference type="Pfam" id="PF00122">
    <property type="entry name" value="E1-E2_ATPase"/>
    <property type="match status" value="1"/>
</dbReference>
<evidence type="ECO:0000259" key="13">
    <source>
        <dbReference type="SMART" id="SM00831"/>
    </source>
</evidence>
<dbReference type="PANTHER" id="PTHR43294">
    <property type="entry name" value="SODIUM/POTASSIUM-TRANSPORTING ATPASE SUBUNIT ALPHA"/>
    <property type="match status" value="1"/>
</dbReference>
<dbReference type="Gene3D" id="3.40.1110.10">
    <property type="entry name" value="Calcium-transporting ATPase, cytoplasmic domain N"/>
    <property type="match status" value="1"/>
</dbReference>
<dbReference type="GO" id="GO:0016887">
    <property type="term" value="F:ATP hydrolysis activity"/>
    <property type="evidence" value="ECO:0007669"/>
    <property type="project" value="InterPro"/>
</dbReference>
<reference evidence="14 15" key="1">
    <citation type="journal article" date="2015" name="Nature">
        <title>rRNA introns, odd ribosomes, and small enigmatic genomes across a large radiation of phyla.</title>
        <authorList>
            <person name="Brown C.T."/>
            <person name="Hug L.A."/>
            <person name="Thomas B.C."/>
            <person name="Sharon I."/>
            <person name="Castelle C.J."/>
            <person name="Singh A."/>
            <person name="Wilkins M.J."/>
            <person name="Williams K.H."/>
            <person name="Banfield J.F."/>
        </authorList>
    </citation>
    <scope>NUCLEOTIDE SEQUENCE [LARGE SCALE GENOMIC DNA]</scope>
</reference>
<evidence type="ECO:0000256" key="12">
    <source>
        <dbReference type="SAM" id="Phobius"/>
    </source>
</evidence>
<dbReference type="STRING" id="1618337.UT28_C0001G0612"/>
<dbReference type="SUPFAM" id="SSF81653">
    <property type="entry name" value="Calcium ATPase, transduction domain A"/>
    <property type="match status" value="1"/>
</dbReference>
<dbReference type="InterPro" id="IPR059000">
    <property type="entry name" value="ATPase_P-type_domA"/>
</dbReference>
<dbReference type="FunFam" id="3.40.50.1000:FF:000193">
    <property type="entry name" value="Plasma membrane calcium-transporting ATPase 2"/>
    <property type="match status" value="1"/>
</dbReference>
<organism evidence="14 15">
    <name type="scientific">Berkelbacteria bacterium GW2011_GWE1_39_12</name>
    <dbReference type="NCBI Taxonomy" id="1618337"/>
    <lineage>
        <taxon>Bacteria</taxon>
        <taxon>Candidatus Berkelbacteria</taxon>
    </lineage>
</organism>
<dbReference type="EMBL" id="CP011213">
    <property type="protein sequence ID" value="AKM82413.1"/>
    <property type="molecule type" value="Genomic_DNA"/>
</dbReference>
<dbReference type="Pfam" id="PF13246">
    <property type="entry name" value="Cation_ATPase"/>
    <property type="match status" value="1"/>
</dbReference>
<dbReference type="PRINTS" id="PR00119">
    <property type="entry name" value="CATATPASE"/>
</dbReference>
<dbReference type="SFLD" id="SFLDS00003">
    <property type="entry name" value="Haloacid_Dehalogenase"/>
    <property type="match status" value="1"/>
</dbReference>
<dbReference type="NCBIfam" id="TIGR01494">
    <property type="entry name" value="ATPase_P-type"/>
    <property type="match status" value="2"/>
</dbReference>
<dbReference type="InterPro" id="IPR036412">
    <property type="entry name" value="HAD-like_sf"/>
</dbReference>
<dbReference type="SUPFAM" id="SSF81665">
    <property type="entry name" value="Calcium ATPase, transmembrane domain M"/>
    <property type="match status" value="1"/>
</dbReference>
<comment type="similarity">
    <text evidence="2">Belongs to the cation transport ATPase (P-type) (TC 3.A.3) family. Type IIA subfamily.</text>
</comment>
<dbReference type="InterPro" id="IPR023214">
    <property type="entry name" value="HAD_sf"/>
</dbReference>
<dbReference type="PANTHER" id="PTHR43294:SF21">
    <property type="entry name" value="CATION TRANSPORTING ATPASE"/>
    <property type="match status" value="1"/>
</dbReference>
<dbReference type="Gene3D" id="3.40.50.1000">
    <property type="entry name" value="HAD superfamily/HAD-like"/>
    <property type="match status" value="1"/>
</dbReference>
<dbReference type="SFLD" id="SFLDG00002">
    <property type="entry name" value="C1.7:_P-type_atpase_like"/>
    <property type="match status" value="1"/>
</dbReference>
<dbReference type="Pfam" id="PF00689">
    <property type="entry name" value="Cation_ATPase_C"/>
    <property type="match status" value="1"/>
</dbReference>
<feature type="transmembrane region" description="Helical" evidence="12">
    <location>
        <begin position="274"/>
        <end position="299"/>
    </location>
</feature>
<proteinExistence type="inferred from homology"/>
<name>A0A0G4B4S9_9BACT</name>
<evidence type="ECO:0000256" key="9">
    <source>
        <dbReference type="ARBA" id="ARBA00022967"/>
    </source>
</evidence>
<dbReference type="AlphaFoldDB" id="A0A0G4B4S9"/>
<evidence type="ECO:0000256" key="8">
    <source>
        <dbReference type="ARBA" id="ARBA00022842"/>
    </source>
</evidence>
<evidence type="ECO:0000256" key="7">
    <source>
        <dbReference type="ARBA" id="ARBA00022840"/>
    </source>
</evidence>
<keyword evidence="10 12" id="KW-1133">Transmembrane helix</keyword>
<feature type="transmembrane region" description="Helical" evidence="12">
    <location>
        <begin position="81"/>
        <end position="97"/>
    </location>
</feature>
<dbReference type="InterPro" id="IPR008250">
    <property type="entry name" value="ATPase_P-typ_transduc_dom_A_sf"/>
</dbReference>
<dbReference type="SMART" id="SM00831">
    <property type="entry name" value="Cation_ATPase_N"/>
    <property type="match status" value="1"/>
</dbReference>
<evidence type="ECO:0000256" key="5">
    <source>
        <dbReference type="ARBA" id="ARBA00022692"/>
    </source>
</evidence>
<dbReference type="InterPro" id="IPR018303">
    <property type="entry name" value="ATPase_P-typ_P_site"/>
</dbReference>
<dbReference type="Proteomes" id="UP000035648">
    <property type="component" value="Chromosome"/>
</dbReference>
<keyword evidence="4" id="KW-0597">Phosphoprotein</keyword>
<evidence type="ECO:0000256" key="1">
    <source>
        <dbReference type="ARBA" id="ARBA00004651"/>
    </source>
</evidence>
<feature type="transmembrane region" description="Helical" evidence="12">
    <location>
        <begin position="688"/>
        <end position="713"/>
    </location>
</feature>
<accession>A0A0G4B4S9</accession>
<dbReference type="InterPro" id="IPR044492">
    <property type="entry name" value="P_typ_ATPase_HD_dom"/>
</dbReference>
<evidence type="ECO:0000256" key="3">
    <source>
        <dbReference type="ARBA" id="ARBA00022475"/>
    </source>
</evidence>
<keyword evidence="3" id="KW-1003">Cell membrane</keyword>
<dbReference type="InterPro" id="IPR001757">
    <property type="entry name" value="P_typ_ATPase"/>
</dbReference>
<dbReference type="InterPro" id="IPR023299">
    <property type="entry name" value="ATPase_P-typ_cyto_dom_N"/>
</dbReference>
<protein>
    <submittedName>
        <fullName evidence="14">P-type HAD superfamily ATPase</fullName>
    </submittedName>
</protein>
<dbReference type="InterPro" id="IPR004014">
    <property type="entry name" value="ATPase_P-typ_cation-transptr_N"/>
</dbReference>
<feature type="transmembrane region" description="Helical" evidence="12">
    <location>
        <begin position="49"/>
        <end position="75"/>
    </location>
</feature>
<sequence>MNNLWFNKSTETILADFGSNIEGLTNPESKNRLLKYGQNKLPEAKSDSLLVIFFRQFQSPLIYILFAAAVITLFLKEYTDGGLILFVLFFNAIVGTIQEGKAQNTLLALKNYVATKATVLRDGKESIISDSELVPGDIIVLQEGEKIPTDARLLVSNQLRLDESTLTGESEPVSKISEILETTHLPISDQKNMVFKGTHIVAGNGKAIVVATGLDTYIGKISKEIATIDTEIPLKTNIRYLSRLIVYAVIIIGTLLIFLGIAHGNPLSEMFRTVVSLAVSIIPEGLPIVMTLILTTGVWRMSKRNALIKKLYAVEALGQTKIIAVDKTGTITKNEMMVQKVFINGKCFQITGEGYEPKGEVKIDGKTINLSDFPELETLSLHTLLSSGANVTFEKGNHQVSGDPTEAAMLVFANKLGIDRDKTEKDLPKIAETPFDYRHKLRTVVNQEGLNKIMTVSGAPETILKLSQKIWRDGKVEELSLVEVKKLESTFQEMSKEGLRVVAIATSDKISTSLKLDEVNSLTFLGFLGMKDALRPEVHNAVQKAHSAGIRIVMITGDHPITAKAVAQEAGIFSQGDMILTGEELEKLSETELSEKLDYTSVFARVTPEHKLMIIKAFRTRGEIIAMTGDGVNDAPSLVAADLGVAMGKIGTEVTKEAADIVLLDDNFGSIVSAVEEGRSIYKTIKKVILYLFSTSIGEVLTISGALVLGWALPILPAQIIWLNLVTDGFLDMSLAMEPKEDGLLKEKPEKPSKYLIDSLMTKRIILMALPMMVGTLYLFSRFYQVDITKAWTISLTTLAVFQWFNAWNCRSEEKSIFQMRFFSNKFLVGATIIVILLQMLAVYNPIMQRILHTTPLNFIDWVTIITISLSIIVVEEIRKYFYRLGQKATKSDDIPNISKLSSKFIR</sequence>
<dbReference type="GO" id="GO:0005886">
    <property type="term" value="C:plasma membrane"/>
    <property type="evidence" value="ECO:0007669"/>
    <property type="project" value="UniProtKB-SubCell"/>
</dbReference>
<evidence type="ECO:0000256" key="6">
    <source>
        <dbReference type="ARBA" id="ARBA00022741"/>
    </source>
</evidence>
<dbReference type="PRINTS" id="PR00120">
    <property type="entry name" value="HATPASE"/>
</dbReference>
<dbReference type="KEGG" id="bbgw:UT28_C0001G0612"/>
<dbReference type="InterPro" id="IPR006068">
    <property type="entry name" value="ATPase_P-typ_cation-transptr_C"/>
</dbReference>
<keyword evidence="7" id="KW-0067">ATP-binding</keyword>
<dbReference type="FunFam" id="2.70.150.10:FF:000160">
    <property type="entry name" value="Sarcoplasmic/endoplasmic reticulum calcium ATPase 1"/>
    <property type="match status" value="1"/>
</dbReference>
<dbReference type="GO" id="GO:0005524">
    <property type="term" value="F:ATP binding"/>
    <property type="evidence" value="ECO:0007669"/>
    <property type="project" value="UniProtKB-KW"/>
</dbReference>
<feature type="transmembrane region" description="Helical" evidence="12">
    <location>
        <begin position="827"/>
        <end position="847"/>
    </location>
</feature>
<keyword evidence="5 12" id="KW-0812">Transmembrane</keyword>
<keyword evidence="6" id="KW-0547">Nucleotide-binding</keyword>
<evidence type="ECO:0000256" key="4">
    <source>
        <dbReference type="ARBA" id="ARBA00022553"/>
    </source>
</evidence>
<feature type="transmembrane region" description="Helical" evidence="12">
    <location>
        <begin position="765"/>
        <end position="784"/>
    </location>
</feature>
<keyword evidence="11 12" id="KW-0472">Membrane</keyword>